<proteinExistence type="predicted"/>
<reference evidence="1 2" key="1">
    <citation type="submission" date="2020-01" db="EMBL/GenBank/DDBJ databases">
        <authorList>
            <person name="Liu G."/>
            <person name="Liu B."/>
        </authorList>
    </citation>
    <scope>NUCLEOTIDE SEQUENCE [LARGE SCALE GENOMIC DNA]</scope>
    <source>
        <strain evidence="1 2">FJAT-51161</strain>
    </source>
</reference>
<dbReference type="Proteomes" id="UP000596049">
    <property type="component" value="Chromosome"/>
</dbReference>
<dbReference type="RefSeq" id="WP_143114739.1">
    <property type="nucleotide sequence ID" value="NZ_CP067341.1"/>
</dbReference>
<sequence>MKVYTFQLPKFVSSITRTCINIFKKEKKVKKSDKL</sequence>
<protein>
    <submittedName>
        <fullName evidence="1">Stage V sporulation protein SpoVM</fullName>
    </submittedName>
</protein>
<dbReference type="NCBIfam" id="NF033436">
    <property type="entry name" value="SpoVM_broad"/>
    <property type="match status" value="1"/>
</dbReference>
<organism evidence="1 2">
    <name type="scientific">Lysinibacillus agricola</name>
    <dbReference type="NCBI Taxonomy" id="2590012"/>
    <lineage>
        <taxon>Bacteria</taxon>
        <taxon>Bacillati</taxon>
        <taxon>Bacillota</taxon>
        <taxon>Bacilli</taxon>
        <taxon>Bacillales</taxon>
        <taxon>Bacillaceae</taxon>
        <taxon>Lysinibacillus</taxon>
    </lineage>
</organism>
<evidence type="ECO:0000313" key="2">
    <source>
        <dbReference type="Proteomes" id="UP000596049"/>
    </source>
</evidence>
<dbReference type="InterPro" id="IPR012609">
    <property type="entry name" value="Spore_V_M"/>
</dbReference>
<evidence type="ECO:0000313" key="1">
    <source>
        <dbReference type="EMBL" id="QQP14854.1"/>
    </source>
</evidence>
<accession>A0ABX7B372</accession>
<gene>
    <name evidence="1" type="primary">spoVM</name>
    <name evidence="1" type="ORF">FJQ98_05865</name>
</gene>
<keyword evidence="2" id="KW-1185">Reference proteome</keyword>
<dbReference type="Pfam" id="PF08183">
    <property type="entry name" value="SpoV"/>
    <property type="match status" value="1"/>
</dbReference>
<name>A0ABX7B372_9BACI</name>
<dbReference type="EMBL" id="CP067341">
    <property type="protein sequence ID" value="QQP14854.1"/>
    <property type="molecule type" value="Genomic_DNA"/>
</dbReference>